<dbReference type="Pfam" id="PF14716">
    <property type="entry name" value="HHH_8"/>
    <property type="match status" value="1"/>
</dbReference>
<dbReference type="InterPro" id="IPR022312">
    <property type="entry name" value="DNA_pol_X"/>
</dbReference>
<feature type="domain" description="DNA-directed DNA polymerase X" evidence="17">
    <location>
        <begin position="12"/>
        <end position="334"/>
    </location>
</feature>
<keyword evidence="5 16" id="KW-0808">Transferase</keyword>
<dbReference type="PANTHER" id="PTHR11276:SF42">
    <property type="entry name" value="DNA POLYMERASE BETA"/>
    <property type="match status" value="1"/>
</dbReference>
<dbReference type="Gene3D" id="1.10.150.110">
    <property type="entry name" value="DNA polymerase beta, N-terminal domain-like"/>
    <property type="match status" value="1"/>
</dbReference>
<reference evidence="18" key="1">
    <citation type="submission" date="2022-01" db="EMBL/GenBank/DDBJ databases">
        <authorList>
            <person name="King R."/>
        </authorList>
    </citation>
    <scope>NUCLEOTIDE SEQUENCE</scope>
</reference>
<dbReference type="EC" id="2.7.7.7" evidence="16"/>
<evidence type="ECO:0000256" key="9">
    <source>
        <dbReference type="ARBA" id="ARBA00022842"/>
    </source>
</evidence>
<evidence type="ECO:0000256" key="11">
    <source>
        <dbReference type="ARBA" id="ARBA00023125"/>
    </source>
</evidence>
<dbReference type="InterPro" id="IPR018944">
    <property type="entry name" value="DNA_pol_lambd_fingers_domain"/>
</dbReference>
<name>A0A9N9TNC3_PHYSR</name>
<comment type="cofactor">
    <cofactor evidence="1">
        <name>Mg(2+)</name>
        <dbReference type="ChEBI" id="CHEBI:18420"/>
    </cofactor>
</comment>
<keyword evidence="19" id="KW-1185">Reference proteome</keyword>
<dbReference type="Gene3D" id="3.30.210.10">
    <property type="entry name" value="DNA polymerase, thumb domain"/>
    <property type="match status" value="1"/>
</dbReference>
<dbReference type="GO" id="GO:0003887">
    <property type="term" value="F:DNA-directed DNA polymerase activity"/>
    <property type="evidence" value="ECO:0007669"/>
    <property type="project" value="UniProtKB-UniRule"/>
</dbReference>
<evidence type="ECO:0000313" key="19">
    <source>
        <dbReference type="Proteomes" id="UP001153712"/>
    </source>
</evidence>
<evidence type="ECO:0000259" key="17">
    <source>
        <dbReference type="SMART" id="SM00483"/>
    </source>
</evidence>
<evidence type="ECO:0000256" key="4">
    <source>
        <dbReference type="ARBA" id="ARBA00022634"/>
    </source>
</evidence>
<evidence type="ECO:0000256" key="15">
    <source>
        <dbReference type="PIRSR" id="PIRSR622312-50"/>
    </source>
</evidence>
<dbReference type="InterPro" id="IPR028207">
    <property type="entry name" value="DNA_pol_B_palm_palm"/>
</dbReference>
<dbReference type="OrthoDB" id="205514at2759"/>
<dbReference type="PRINTS" id="PR00869">
    <property type="entry name" value="DNAPOLX"/>
</dbReference>
<dbReference type="GO" id="GO:0046872">
    <property type="term" value="F:metal ion binding"/>
    <property type="evidence" value="ECO:0007669"/>
    <property type="project" value="UniProtKB-UniRule"/>
</dbReference>
<comment type="similarity">
    <text evidence="16">Belongs to the DNA polymerase type-X family.</text>
</comment>
<dbReference type="InterPro" id="IPR043519">
    <property type="entry name" value="NT_sf"/>
</dbReference>
<dbReference type="AlphaFoldDB" id="A0A9N9TNC3"/>
<dbReference type="SUPFAM" id="SSF47802">
    <property type="entry name" value="DNA polymerase beta, N-terminal domain-like"/>
    <property type="match status" value="1"/>
</dbReference>
<comment type="function">
    <text evidence="16">DNA polymerase that functions in several pathways of DNA repair. Involved in base excision repair (BER) responsible for repair of lesions that give rise to abasic (AP) sites in DNA. Also contributes to DNA double-strand break repair by non-homologous end joining and homologous recombination. Has both template-dependent and template-independent (terminal transferase) DNA polymerase activities. Has also a 5'-deoxyribose-5-phosphate lyase (dRP lyase) activity.</text>
</comment>
<evidence type="ECO:0000256" key="14">
    <source>
        <dbReference type="ARBA" id="ARBA00049244"/>
    </source>
</evidence>
<dbReference type="Pfam" id="PF14792">
    <property type="entry name" value="DNA_pol_B_palm"/>
    <property type="match status" value="1"/>
</dbReference>
<evidence type="ECO:0000256" key="1">
    <source>
        <dbReference type="ARBA" id="ARBA00001946"/>
    </source>
</evidence>
<comment type="catalytic activity">
    <reaction evidence="14 16">
        <text>DNA(n) + a 2'-deoxyribonucleoside 5'-triphosphate = DNA(n+1) + diphosphate</text>
        <dbReference type="Rhea" id="RHEA:22508"/>
        <dbReference type="Rhea" id="RHEA-COMP:17339"/>
        <dbReference type="Rhea" id="RHEA-COMP:17340"/>
        <dbReference type="ChEBI" id="CHEBI:33019"/>
        <dbReference type="ChEBI" id="CHEBI:61560"/>
        <dbReference type="ChEBI" id="CHEBI:173112"/>
        <dbReference type="EC" id="2.7.7.7"/>
    </reaction>
</comment>
<dbReference type="InterPro" id="IPR037160">
    <property type="entry name" value="DNA_Pol_thumb_sf"/>
</dbReference>
<dbReference type="CDD" id="cd00141">
    <property type="entry name" value="NT_POLXc"/>
    <property type="match status" value="1"/>
</dbReference>
<keyword evidence="4" id="KW-0237">DNA synthesis</keyword>
<dbReference type="Proteomes" id="UP001153712">
    <property type="component" value="Chromosome 4"/>
</dbReference>
<dbReference type="Pfam" id="PF14791">
    <property type="entry name" value="DNA_pol_B_thumb"/>
    <property type="match status" value="1"/>
</dbReference>
<keyword evidence="7" id="KW-0479">Metal-binding</keyword>
<evidence type="ECO:0000256" key="5">
    <source>
        <dbReference type="ARBA" id="ARBA00022679"/>
    </source>
</evidence>
<dbReference type="Gene3D" id="3.30.460.10">
    <property type="entry name" value="Beta Polymerase, domain 2"/>
    <property type="match status" value="1"/>
</dbReference>
<evidence type="ECO:0000256" key="16">
    <source>
        <dbReference type="RuleBase" id="RU366014"/>
    </source>
</evidence>
<dbReference type="GO" id="GO:0005634">
    <property type="term" value="C:nucleus"/>
    <property type="evidence" value="ECO:0007669"/>
    <property type="project" value="UniProtKB-SubCell"/>
</dbReference>
<evidence type="ECO:0000256" key="3">
    <source>
        <dbReference type="ARBA" id="ARBA00022490"/>
    </source>
</evidence>
<sequence length="335" mass="38317">MSKRKNPVGEENPNYDFCNFLLELAEYEKNVSRNMHKFSAYKKAAATLGEHPTRIKSGDEARKLKGIGDKISKKIDEFLATGKLKKLENIHNDPKTEAINILTKVTGIGPAKALSLYNQGFRTIEELQKNPESLTHHQKIGLKYYEDFEKKIPRQEIQEIEKRLKDLIQSIDSLYKITICGSYRRGKSESGDVDTLITHPNWTSDKVNKKDKNPMLKKIINALTVADLIIDTLSLGETKFMGACRLDSEHPVRRLDIRLTPYDQYYCSILYFTGSDVFNKTMRAHAVEQGFTLNEYTLRPLGSTGVPGEPIEITSEEDIFDFIDYPYKKPEDRNA</sequence>
<keyword evidence="3" id="KW-0963">Cytoplasm</keyword>
<accession>A0A9N9TNC3</accession>
<proteinExistence type="inferred from homology"/>
<dbReference type="SUPFAM" id="SSF81301">
    <property type="entry name" value="Nucleotidyltransferase"/>
    <property type="match status" value="1"/>
</dbReference>
<protein>
    <recommendedName>
        <fullName evidence="16">DNA polymerase</fullName>
        <ecNumber evidence="16">2.7.7.7</ecNumber>
    </recommendedName>
</protein>
<keyword evidence="12 16" id="KW-0234">DNA repair</keyword>
<evidence type="ECO:0000256" key="12">
    <source>
        <dbReference type="ARBA" id="ARBA00023204"/>
    </source>
</evidence>
<dbReference type="GO" id="GO:0006284">
    <property type="term" value="P:base-excision repair"/>
    <property type="evidence" value="ECO:0007669"/>
    <property type="project" value="TreeGrafter"/>
</dbReference>
<dbReference type="InterPro" id="IPR010996">
    <property type="entry name" value="HHH_MUS81"/>
</dbReference>
<evidence type="ECO:0000256" key="6">
    <source>
        <dbReference type="ARBA" id="ARBA00022695"/>
    </source>
</evidence>
<evidence type="ECO:0000256" key="13">
    <source>
        <dbReference type="ARBA" id="ARBA00023242"/>
    </source>
</evidence>
<evidence type="ECO:0000256" key="7">
    <source>
        <dbReference type="ARBA" id="ARBA00022723"/>
    </source>
</evidence>
<dbReference type="PRINTS" id="PR00870">
    <property type="entry name" value="DNAPOLXBETA"/>
</dbReference>
<dbReference type="EMBL" id="OU900097">
    <property type="protein sequence ID" value="CAG9861468.1"/>
    <property type="molecule type" value="Genomic_DNA"/>
</dbReference>
<dbReference type="Pfam" id="PF10391">
    <property type="entry name" value="DNA_pol_lambd_f"/>
    <property type="match status" value="1"/>
</dbReference>
<keyword evidence="6 16" id="KW-0548">Nucleotidyltransferase</keyword>
<dbReference type="GO" id="GO:0006303">
    <property type="term" value="P:double-strand break repair via nonhomologous end joining"/>
    <property type="evidence" value="ECO:0007669"/>
    <property type="project" value="TreeGrafter"/>
</dbReference>
<evidence type="ECO:0000313" key="18">
    <source>
        <dbReference type="EMBL" id="CAG9861468.1"/>
    </source>
</evidence>
<keyword evidence="8 16" id="KW-0227">DNA damage</keyword>
<keyword evidence="11" id="KW-0238">DNA-binding</keyword>
<evidence type="ECO:0000256" key="2">
    <source>
        <dbReference type="ARBA" id="ARBA00004123"/>
    </source>
</evidence>
<keyword evidence="13 16" id="KW-0539">Nucleus</keyword>
<feature type="active site" description="Nucleophile; Schiff-base intermediate with DNA; for 5'-dRP lyase activity" evidence="15">
    <location>
        <position position="74"/>
    </location>
</feature>
<dbReference type="PANTHER" id="PTHR11276">
    <property type="entry name" value="DNA POLYMERASE TYPE-X FAMILY MEMBER"/>
    <property type="match status" value="1"/>
</dbReference>
<dbReference type="InterPro" id="IPR029398">
    <property type="entry name" value="PolB_thumb"/>
</dbReference>
<evidence type="ECO:0000256" key="10">
    <source>
        <dbReference type="ARBA" id="ARBA00022932"/>
    </source>
</evidence>
<comment type="subcellular location">
    <subcellularLocation>
        <location evidence="2 16">Nucleus</location>
    </subcellularLocation>
</comment>
<dbReference type="InterPro" id="IPR002008">
    <property type="entry name" value="DNA_pol_X_beta-like"/>
</dbReference>
<dbReference type="FunFam" id="1.10.150.110:FF:000005">
    <property type="entry name" value="DNA polymerase POL4"/>
    <property type="match status" value="1"/>
</dbReference>
<evidence type="ECO:0000256" key="8">
    <source>
        <dbReference type="ARBA" id="ARBA00022763"/>
    </source>
</evidence>
<dbReference type="InterPro" id="IPR002054">
    <property type="entry name" value="DNA-dir_DNA_pol_X"/>
</dbReference>
<dbReference type="FunFam" id="3.30.210.10:FF:000002">
    <property type="entry name" value="DNA polymerase"/>
    <property type="match status" value="1"/>
</dbReference>
<gene>
    <name evidence="18" type="ORF">PHYEVI_LOCUS7807</name>
</gene>
<keyword evidence="9" id="KW-0460">Magnesium</keyword>
<dbReference type="GO" id="GO:0003677">
    <property type="term" value="F:DNA binding"/>
    <property type="evidence" value="ECO:0007669"/>
    <property type="project" value="UniProtKB-UniRule"/>
</dbReference>
<keyword evidence="10 16" id="KW-0239">DNA-directed DNA polymerase</keyword>
<dbReference type="SUPFAM" id="SSF81585">
    <property type="entry name" value="PsbU/PolX domain-like"/>
    <property type="match status" value="1"/>
</dbReference>
<dbReference type="InterPro" id="IPR027421">
    <property type="entry name" value="DNA_pol_lamdba_lyase_dom_sf"/>
</dbReference>
<dbReference type="SMART" id="SM00483">
    <property type="entry name" value="POLXc"/>
    <property type="match status" value="1"/>
</dbReference>
<organism evidence="18 19">
    <name type="scientific">Phyllotreta striolata</name>
    <name type="common">Striped flea beetle</name>
    <name type="synonym">Crioceris striolata</name>
    <dbReference type="NCBI Taxonomy" id="444603"/>
    <lineage>
        <taxon>Eukaryota</taxon>
        <taxon>Metazoa</taxon>
        <taxon>Ecdysozoa</taxon>
        <taxon>Arthropoda</taxon>
        <taxon>Hexapoda</taxon>
        <taxon>Insecta</taxon>
        <taxon>Pterygota</taxon>
        <taxon>Neoptera</taxon>
        <taxon>Endopterygota</taxon>
        <taxon>Coleoptera</taxon>
        <taxon>Polyphaga</taxon>
        <taxon>Cucujiformia</taxon>
        <taxon>Chrysomeloidea</taxon>
        <taxon>Chrysomelidae</taxon>
        <taxon>Galerucinae</taxon>
        <taxon>Alticini</taxon>
        <taxon>Phyllotreta</taxon>
    </lineage>
</organism>
<dbReference type="Gene3D" id="1.10.150.20">
    <property type="entry name" value="5' to 3' exonuclease, C-terminal subdomain"/>
    <property type="match status" value="1"/>
</dbReference>